<comment type="subcellular location">
    <subcellularLocation>
        <location evidence="1">Secreted</location>
    </subcellularLocation>
</comment>
<comment type="similarity">
    <text evidence="2">Belongs to the AB hydrolase superfamily. Lipase family.</text>
</comment>
<dbReference type="GO" id="GO:0005576">
    <property type="term" value="C:extracellular region"/>
    <property type="evidence" value="ECO:0007669"/>
    <property type="project" value="UniProtKB-SubCell"/>
</dbReference>
<feature type="compositionally biased region" description="Basic and acidic residues" evidence="16">
    <location>
        <begin position="699"/>
        <end position="712"/>
    </location>
</feature>
<dbReference type="SUPFAM" id="SSF51735">
    <property type="entry name" value="NAD(P)-binding Rossmann-fold domains"/>
    <property type="match status" value="1"/>
</dbReference>
<evidence type="ECO:0000256" key="8">
    <source>
        <dbReference type="ARBA" id="ARBA00023180"/>
    </source>
</evidence>
<organism evidence="18 19">
    <name type="scientific">Patagioenas fasciata monilis</name>
    <dbReference type="NCBI Taxonomy" id="372326"/>
    <lineage>
        <taxon>Eukaryota</taxon>
        <taxon>Metazoa</taxon>
        <taxon>Chordata</taxon>
        <taxon>Craniata</taxon>
        <taxon>Vertebrata</taxon>
        <taxon>Euteleostomi</taxon>
        <taxon>Archelosauria</taxon>
        <taxon>Archosauria</taxon>
        <taxon>Dinosauria</taxon>
        <taxon>Saurischia</taxon>
        <taxon>Theropoda</taxon>
        <taxon>Coelurosauria</taxon>
        <taxon>Aves</taxon>
        <taxon>Neognathae</taxon>
        <taxon>Neoaves</taxon>
        <taxon>Columbimorphae</taxon>
        <taxon>Columbiformes</taxon>
        <taxon>Columbidae</taxon>
        <taxon>Patagioenas</taxon>
    </lineage>
</organism>
<evidence type="ECO:0000313" key="19">
    <source>
        <dbReference type="Proteomes" id="UP000190648"/>
    </source>
</evidence>
<evidence type="ECO:0000256" key="7">
    <source>
        <dbReference type="ARBA" id="ARBA00023166"/>
    </source>
</evidence>
<evidence type="ECO:0000256" key="5">
    <source>
        <dbReference type="ARBA" id="ARBA00022679"/>
    </source>
</evidence>
<evidence type="ECO:0000313" key="18">
    <source>
        <dbReference type="EMBL" id="OPJ78054.1"/>
    </source>
</evidence>
<dbReference type="GO" id="GO:0004607">
    <property type="term" value="F:phosphatidylcholine-sterol O-acyltransferase activity"/>
    <property type="evidence" value="ECO:0007669"/>
    <property type="project" value="UniProtKB-EC"/>
</dbReference>
<protein>
    <recommendedName>
        <fullName evidence="12">Phosphatidylcholine-sterol acyltransferase</fullName>
        <ecNumber evidence="11">2.3.1.43</ecNumber>
    </recommendedName>
    <alternativeName>
        <fullName evidence="14">Lecithin-cholesterol acyltransferase</fullName>
    </alternativeName>
    <alternativeName>
        <fullName evidence="13">Phospholipid-cholesterol acyltransferase</fullName>
    </alternativeName>
</protein>
<gene>
    <name evidence="18" type="primary">LCAT</name>
    <name evidence="18" type="ORF">AV530_015053</name>
</gene>
<keyword evidence="8" id="KW-0325">Glycoprotein</keyword>
<evidence type="ECO:0000256" key="16">
    <source>
        <dbReference type="SAM" id="MobiDB-lite"/>
    </source>
</evidence>
<dbReference type="Gene3D" id="3.40.50.720">
    <property type="entry name" value="NAD(P)-binding Rossmann-like Domain"/>
    <property type="match status" value="1"/>
</dbReference>
<dbReference type="Pfam" id="PF18289">
    <property type="entry name" value="HU-CCDC81_euk_2"/>
    <property type="match status" value="1"/>
</dbReference>
<keyword evidence="10 18" id="KW-0012">Acyltransferase</keyword>
<dbReference type="SUPFAM" id="SSF53474">
    <property type="entry name" value="alpha/beta-Hydrolases"/>
    <property type="match status" value="1"/>
</dbReference>
<evidence type="ECO:0000256" key="6">
    <source>
        <dbReference type="ARBA" id="ARBA00023098"/>
    </source>
</evidence>
<reference evidence="18 19" key="1">
    <citation type="submission" date="2016-02" db="EMBL/GenBank/DDBJ databases">
        <title>Band-tailed pigeon sequencing and assembly.</title>
        <authorList>
            <person name="Soares A.E."/>
            <person name="Novak B.J."/>
            <person name="Rice E.S."/>
            <person name="O'Connell B."/>
            <person name="Chang D."/>
            <person name="Weber S."/>
            <person name="Shapiro B."/>
        </authorList>
    </citation>
    <scope>NUCLEOTIDE SEQUENCE [LARGE SCALE GENOMIC DNA]</scope>
    <source>
        <strain evidence="18">BTP2013</strain>
        <tissue evidence="18">Blood</tissue>
    </source>
</reference>
<dbReference type="Pfam" id="PF02450">
    <property type="entry name" value="LCAT"/>
    <property type="match status" value="1"/>
</dbReference>
<dbReference type="InterPro" id="IPR003386">
    <property type="entry name" value="LACT/PDAT_acylTrfase"/>
</dbReference>
<dbReference type="Gene3D" id="3.40.50.1820">
    <property type="entry name" value="alpha/beta hydrolase"/>
    <property type="match status" value="3"/>
</dbReference>
<keyword evidence="9" id="KW-0753">Steroid metabolism</keyword>
<dbReference type="AlphaFoldDB" id="A0A1V4K0X2"/>
<dbReference type="InterPro" id="IPR040673">
    <property type="entry name" value="CCDC81_HU_dom_2"/>
</dbReference>
<evidence type="ECO:0000256" key="2">
    <source>
        <dbReference type="ARBA" id="ARBA00010701"/>
    </source>
</evidence>
<keyword evidence="19" id="KW-1185">Reference proteome</keyword>
<dbReference type="EC" id="2.3.1.43" evidence="11"/>
<dbReference type="PANTHER" id="PTHR11440">
    <property type="entry name" value="LECITHIN-CHOLESTEROL ACYLTRANSFERASE-RELATED"/>
    <property type="match status" value="1"/>
</dbReference>
<proteinExistence type="inferred from homology"/>
<dbReference type="PROSITE" id="PS51257">
    <property type="entry name" value="PROKAR_LIPOPROTEIN"/>
    <property type="match status" value="1"/>
</dbReference>
<evidence type="ECO:0000256" key="10">
    <source>
        <dbReference type="ARBA" id="ARBA00023315"/>
    </source>
</evidence>
<keyword evidence="3" id="KW-0964">Secreted</keyword>
<dbReference type="OrthoDB" id="190846at2759"/>
<feature type="domain" description="CCDC81 HU" evidence="17">
    <location>
        <begin position="212"/>
        <end position="283"/>
    </location>
</feature>
<dbReference type="InterPro" id="IPR036291">
    <property type="entry name" value="NAD(P)-bd_dom_sf"/>
</dbReference>
<evidence type="ECO:0000256" key="15">
    <source>
        <dbReference type="ARBA" id="ARBA00050812"/>
    </source>
</evidence>
<dbReference type="InterPro" id="IPR029058">
    <property type="entry name" value="AB_hydrolase_fold"/>
</dbReference>
<evidence type="ECO:0000256" key="11">
    <source>
        <dbReference type="ARBA" id="ARBA00039142"/>
    </source>
</evidence>
<dbReference type="Pfam" id="PF00106">
    <property type="entry name" value="adh_short"/>
    <property type="match status" value="1"/>
</dbReference>
<evidence type="ECO:0000256" key="1">
    <source>
        <dbReference type="ARBA" id="ARBA00004613"/>
    </source>
</evidence>
<evidence type="ECO:0000256" key="9">
    <source>
        <dbReference type="ARBA" id="ARBA00023221"/>
    </source>
</evidence>
<evidence type="ECO:0000256" key="3">
    <source>
        <dbReference type="ARBA" id="ARBA00022525"/>
    </source>
</evidence>
<keyword evidence="6" id="KW-0443">Lipid metabolism</keyword>
<comment type="catalytic activity">
    <reaction evidence="15">
        <text>a sterol + a 1,2-diacyl-sn-glycero-3-phosphocholine = a sterol ester + a 1-acyl-sn-glycero-3-phosphocholine</text>
        <dbReference type="Rhea" id="RHEA:21204"/>
        <dbReference type="ChEBI" id="CHEBI:15889"/>
        <dbReference type="ChEBI" id="CHEBI:35915"/>
        <dbReference type="ChEBI" id="CHEBI:57643"/>
        <dbReference type="ChEBI" id="CHEBI:58168"/>
        <dbReference type="EC" id="2.3.1.43"/>
    </reaction>
</comment>
<feature type="region of interest" description="Disordered" evidence="16">
    <location>
        <begin position="699"/>
        <end position="729"/>
    </location>
</feature>
<dbReference type="STRING" id="372326.A0A1V4K0X2"/>
<dbReference type="PRINTS" id="PR00081">
    <property type="entry name" value="GDHRDH"/>
</dbReference>
<evidence type="ECO:0000256" key="4">
    <source>
        <dbReference type="ARBA" id="ARBA00022548"/>
    </source>
</evidence>
<sequence length="729" mass="82735">MPKPPERVFAACRDPKGQRAQKAAQGSPGTALSCNKAAIVNMSSSAGSIEEVYVWELGQVVSYRCSKAALNMLTKCQSLGYREHGILCITVHPGWVQTDMGGPQSQITVEESVKGMLKVLSSASEKDTGTFLTWEGKVMPWMLIIVPSFYLHCSQGIQLLGIGTFYVLKDFTCTVNNKDSIVWRPVFRMSKVIADECNLSYAKENIPADVTIVPLRCEELSVCAQLPFTTVQCCVYETAASFFRATCKRQNTDFVFKAIGILSIRNREVTMRFFEDFLLTVDITGNLLEALLSPTSQFWLFNVLFPPTSTPEAPPTNSTPPVVLVPGCLGNQLEAKLDKPDVVNWMCYRKTEDYFTIWLNLNTFLPVGVDCWIDNTRVVYNRTSRKMSNAPGVHIRVPGFGKTYSVEYLDQSKLAGYLHTLVQNLVNNGYVRDQTVRAAPYDWRVGPQEQPEYFQNLKALIEEMHNEYQRGVFLIGHSMGNLNVLYFLLQQTQAWKDQYIGGFISLGAPWGGAVKPLRVLASGDNQGIPLMSNIKLREEQRMTTTSPWMFPTSLAWPETHVFISTPSYNYTYRDYQRFFTDVNLEDGWYMWEDMKDLLKDLPPPGVDTYCLYGTGYPTVETYIYDERFPYEDPVDVIYGDGDDTVSTRSSELCKRWRNQQKQKVHVQELRGIDHLNMVFSNMTLSSINEILLGSPQEQRELQQIRSRPEAGKRGKTLPGRKVLREPKKN</sequence>
<accession>A0A1V4K0X2</accession>
<dbReference type="InterPro" id="IPR002347">
    <property type="entry name" value="SDR_fam"/>
</dbReference>
<keyword evidence="7" id="KW-1207">Sterol metabolism</keyword>
<dbReference type="GO" id="GO:0008203">
    <property type="term" value="P:cholesterol metabolic process"/>
    <property type="evidence" value="ECO:0007669"/>
    <property type="project" value="UniProtKB-KW"/>
</dbReference>
<evidence type="ECO:0000259" key="17">
    <source>
        <dbReference type="Pfam" id="PF18289"/>
    </source>
</evidence>
<keyword evidence="5 18" id="KW-0808">Transferase</keyword>
<dbReference type="EMBL" id="LSYS01005191">
    <property type="protein sequence ID" value="OPJ78054.1"/>
    <property type="molecule type" value="Genomic_DNA"/>
</dbReference>
<comment type="caution">
    <text evidence="18">The sequence shown here is derived from an EMBL/GenBank/DDBJ whole genome shotgun (WGS) entry which is preliminary data.</text>
</comment>
<evidence type="ECO:0000256" key="12">
    <source>
        <dbReference type="ARBA" id="ARBA00040526"/>
    </source>
</evidence>
<evidence type="ECO:0000256" key="13">
    <source>
        <dbReference type="ARBA" id="ARBA00041412"/>
    </source>
</evidence>
<name>A0A1V4K0X2_PATFA</name>
<keyword evidence="4" id="KW-0153">Cholesterol metabolism</keyword>
<dbReference type="FunFam" id="3.40.50.1820:FF:000445">
    <property type="entry name" value="Lecithin-cholesterol acyltransferase"/>
    <property type="match status" value="1"/>
</dbReference>
<dbReference type="FunFam" id="3.40.50.1820:FF:000090">
    <property type="entry name" value="Phosphatidylcholine-sterol acyltransferase"/>
    <property type="match status" value="1"/>
</dbReference>
<evidence type="ECO:0000256" key="14">
    <source>
        <dbReference type="ARBA" id="ARBA00042279"/>
    </source>
</evidence>
<dbReference type="Proteomes" id="UP000190648">
    <property type="component" value="Unassembled WGS sequence"/>
</dbReference>